<dbReference type="STRING" id="446470.Snas_3576"/>
<evidence type="ECO:0000313" key="1">
    <source>
        <dbReference type="EMBL" id="ADD43238.1"/>
    </source>
</evidence>
<reference evidence="1 2" key="1">
    <citation type="journal article" date="2009" name="Stand. Genomic Sci.">
        <title>Complete genome sequence of Stackebrandtia nassauensis type strain (LLR-40K-21).</title>
        <authorList>
            <person name="Munk C."/>
            <person name="Lapidus A."/>
            <person name="Copeland A."/>
            <person name="Jando M."/>
            <person name="Mayilraj S."/>
            <person name="Glavina Del Rio T."/>
            <person name="Nolan M."/>
            <person name="Chen F."/>
            <person name="Lucas S."/>
            <person name="Tice H."/>
            <person name="Cheng J.F."/>
            <person name="Han C."/>
            <person name="Detter J.C."/>
            <person name="Bruce D."/>
            <person name="Goodwin L."/>
            <person name="Chain P."/>
            <person name="Pitluck S."/>
            <person name="Goker M."/>
            <person name="Ovchinikova G."/>
            <person name="Pati A."/>
            <person name="Ivanova N."/>
            <person name="Mavromatis K."/>
            <person name="Chen A."/>
            <person name="Palaniappan K."/>
            <person name="Land M."/>
            <person name="Hauser L."/>
            <person name="Chang Y.J."/>
            <person name="Jeffries C.D."/>
            <person name="Bristow J."/>
            <person name="Eisen J.A."/>
            <person name="Markowitz V."/>
            <person name="Hugenholtz P."/>
            <person name="Kyrpides N.C."/>
            <person name="Klenk H.P."/>
        </authorList>
    </citation>
    <scope>NUCLEOTIDE SEQUENCE [LARGE SCALE GENOMIC DNA]</scope>
    <source>
        <strain evidence="2">DSM 44728 / CIP 108903 / NRRL B-16338 / NBRC 102104 / LLR-40K-21</strain>
    </source>
</reference>
<dbReference type="AlphaFoldDB" id="D3PWL6"/>
<dbReference type="Proteomes" id="UP000000844">
    <property type="component" value="Chromosome"/>
</dbReference>
<sequence length="104" mass="11602">MAMPTPSSAIGFHTQAQWITMLEQTLASAQRQRSARAGLDSCGVPEWVAFERRAMHEAVNRARVDRGLSPVTEAHVRWAEERAVGHGDYTRKFALYCADLISSE</sequence>
<dbReference type="RefSeq" id="WP_013018809.1">
    <property type="nucleotide sequence ID" value="NC_013947.1"/>
</dbReference>
<dbReference type="eggNOG" id="ENOG5033JSJ">
    <property type="taxonomic scope" value="Bacteria"/>
</dbReference>
<dbReference type="OrthoDB" id="5198423at2"/>
<gene>
    <name evidence="1" type="ordered locus">Snas_3576</name>
</gene>
<name>D3PWL6_STANL</name>
<proteinExistence type="predicted"/>
<protein>
    <submittedName>
        <fullName evidence="1">Uncharacterized protein</fullName>
    </submittedName>
</protein>
<evidence type="ECO:0000313" key="2">
    <source>
        <dbReference type="Proteomes" id="UP000000844"/>
    </source>
</evidence>
<accession>D3PWL6</accession>
<dbReference type="KEGG" id="sna:Snas_3576"/>
<organism evidence="1 2">
    <name type="scientific">Stackebrandtia nassauensis (strain DSM 44728 / CIP 108903 / NRRL B-16338 / NBRC 102104 / LLR-40K-21)</name>
    <dbReference type="NCBI Taxonomy" id="446470"/>
    <lineage>
        <taxon>Bacteria</taxon>
        <taxon>Bacillati</taxon>
        <taxon>Actinomycetota</taxon>
        <taxon>Actinomycetes</taxon>
        <taxon>Glycomycetales</taxon>
        <taxon>Glycomycetaceae</taxon>
        <taxon>Stackebrandtia</taxon>
    </lineage>
</organism>
<dbReference type="HOGENOM" id="CLU_2248465_0_0_11"/>
<dbReference type="EMBL" id="CP001778">
    <property type="protein sequence ID" value="ADD43238.1"/>
    <property type="molecule type" value="Genomic_DNA"/>
</dbReference>
<keyword evidence="2" id="KW-1185">Reference proteome</keyword>